<feature type="compositionally biased region" description="Acidic residues" evidence="1">
    <location>
        <begin position="71"/>
        <end position="87"/>
    </location>
</feature>
<accession>A0A1Y6M127</accession>
<dbReference type="AlphaFoldDB" id="A0A1Y6M127"/>
<protein>
    <submittedName>
        <fullName evidence="2">Uncharacterized protein</fullName>
    </submittedName>
</protein>
<gene>
    <name evidence="2" type="ORF">ZT1A5_G11806</name>
</gene>
<dbReference type="EMBL" id="LT882692">
    <property type="protein sequence ID" value="SMY30354.1"/>
    <property type="molecule type" value="Genomic_DNA"/>
</dbReference>
<dbReference type="Proteomes" id="UP000215453">
    <property type="component" value="Chromosome 17"/>
</dbReference>
<evidence type="ECO:0000313" key="3">
    <source>
        <dbReference type="Proteomes" id="UP000215453"/>
    </source>
</evidence>
<evidence type="ECO:0000313" key="2">
    <source>
        <dbReference type="EMBL" id="SMY30354.1"/>
    </source>
</evidence>
<evidence type="ECO:0000256" key="1">
    <source>
        <dbReference type="SAM" id="MobiDB-lite"/>
    </source>
</evidence>
<reference evidence="2 3" key="1">
    <citation type="submission" date="2016-10" db="EMBL/GenBank/DDBJ databases">
        <authorList>
            <person name="Varghese N."/>
        </authorList>
    </citation>
    <scope>NUCLEOTIDE SEQUENCE [LARGE SCALE GENOMIC DNA]</scope>
</reference>
<sequence>MDDPRTPSETECGNAARDPGAKAPTGDAEWTLVEDSETAKQRWNDRINEQRAEKDREDSWKLKNPRTTLTDFEEESNENESGVDEELWNEKGGQWEEGLAAEWEVVG</sequence>
<feature type="compositionally biased region" description="Basic and acidic residues" evidence="1">
    <location>
        <begin position="37"/>
        <end position="61"/>
    </location>
</feature>
<name>A0A1Y6M127_ZYMTR</name>
<proteinExistence type="predicted"/>
<feature type="region of interest" description="Disordered" evidence="1">
    <location>
        <begin position="1"/>
        <end position="95"/>
    </location>
</feature>
<organism evidence="2 3">
    <name type="scientific">Zymoseptoria tritici ST99CH_1A5</name>
    <dbReference type="NCBI Taxonomy" id="1276529"/>
    <lineage>
        <taxon>Eukaryota</taxon>
        <taxon>Fungi</taxon>
        <taxon>Dikarya</taxon>
        <taxon>Ascomycota</taxon>
        <taxon>Pezizomycotina</taxon>
        <taxon>Dothideomycetes</taxon>
        <taxon>Dothideomycetidae</taxon>
        <taxon>Mycosphaerellales</taxon>
        <taxon>Mycosphaerellaceae</taxon>
        <taxon>Zymoseptoria</taxon>
    </lineage>
</organism>